<dbReference type="Gene3D" id="3.30.1240.10">
    <property type="match status" value="1"/>
</dbReference>
<keyword evidence="1" id="KW-0378">Hydrolase</keyword>
<dbReference type="SFLD" id="SFLDS00003">
    <property type="entry name" value="Haloacid_Dehalogenase"/>
    <property type="match status" value="1"/>
</dbReference>
<dbReference type="RefSeq" id="WP_238722978.1">
    <property type="nucleotide sequence ID" value="NZ_JAHQCW010000047.1"/>
</dbReference>
<dbReference type="InterPro" id="IPR000150">
    <property type="entry name" value="Cof"/>
</dbReference>
<comment type="caution">
    <text evidence="1">The sequence shown here is derived from an EMBL/GenBank/DDBJ whole genome shotgun (WGS) entry which is preliminary data.</text>
</comment>
<dbReference type="Gene3D" id="3.40.50.1000">
    <property type="entry name" value="HAD superfamily/HAD-like"/>
    <property type="match status" value="1"/>
</dbReference>
<keyword evidence="2" id="KW-1185">Reference proteome</keyword>
<dbReference type="PROSITE" id="PS01229">
    <property type="entry name" value="COF_2"/>
    <property type="match status" value="1"/>
</dbReference>
<dbReference type="Pfam" id="PF08282">
    <property type="entry name" value="Hydrolase_3"/>
    <property type="match status" value="1"/>
</dbReference>
<dbReference type="Proteomes" id="UP000712157">
    <property type="component" value="Unassembled WGS sequence"/>
</dbReference>
<dbReference type="InterPro" id="IPR036412">
    <property type="entry name" value="HAD-like_sf"/>
</dbReference>
<dbReference type="GO" id="GO:0000287">
    <property type="term" value="F:magnesium ion binding"/>
    <property type="evidence" value="ECO:0007669"/>
    <property type="project" value="TreeGrafter"/>
</dbReference>
<name>A0A949NGL1_9FIRM</name>
<reference evidence="1" key="1">
    <citation type="submission" date="2021-06" db="EMBL/GenBank/DDBJ databases">
        <title>Description of novel taxa of the family Lachnospiraceae.</title>
        <authorList>
            <person name="Chaplin A.V."/>
            <person name="Sokolova S.R."/>
            <person name="Pikina A.P."/>
            <person name="Korzhanova M."/>
            <person name="Belova V."/>
            <person name="Korostin D."/>
            <person name="Efimov B.A."/>
        </authorList>
    </citation>
    <scope>NUCLEOTIDE SEQUENCE</scope>
    <source>
        <strain evidence="1">ASD5720</strain>
    </source>
</reference>
<dbReference type="GO" id="GO:0005829">
    <property type="term" value="C:cytosol"/>
    <property type="evidence" value="ECO:0007669"/>
    <property type="project" value="TreeGrafter"/>
</dbReference>
<dbReference type="EMBL" id="JAHQCW010000047">
    <property type="protein sequence ID" value="MBU9739024.1"/>
    <property type="molecule type" value="Genomic_DNA"/>
</dbReference>
<dbReference type="PANTHER" id="PTHR10000:SF53">
    <property type="entry name" value="5-AMINO-6-(5-PHOSPHO-D-RIBITYLAMINO)URACIL PHOSPHATASE YBJI-RELATED"/>
    <property type="match status" value="1"/>
</dbReference>
<evidence type="ECO:0000313" key="2">
    <source>
        <dbReference type="Proteomes" id="UP000712157"/>
    </source>
</evidence>
<dbReference type="PROSITE" id="PS01228">
    <property type="entry name" value="COF_1"/>
    <property type="match status" value="1"/>
</dbReference>
<dbReference type="PANTHER" id="PTHR10000">
    <property type="entry name" value="PHOSPHOSERINE PHOSPHATASE"/>
    <property type="match status" value="1"/>
</dbReference>
<dbReference type="NCBIfam" id="TIGR01484">
    <property type="entry name" value="HAD-SF-IIB"/>
    <property type="match status" value="1"/>
</dbReference>
<dbReference type="GO" id="GO:0016791">
    <property type="term" value="F:phosphatase activity"/>
    <property type="evidence" value="ECO:0007669"/>
    <property type="project" value="UniProtKB-ARBA"/>
</dbReference>
<proteinExistence type="predicted"/>
<protein>
    <submittedName>
        <fullName evidence="1">HAD family hydrolase</fullName>
    </submittedName>
</protein>
<dbReference type="InterPro" id="IPR006379">
    <property type="entry name" value="HAD-SF_hydro_IIB"/>
</dbReference>
<dbReference type="SFLD" id="SFLDG01140">
    <property type="entry name" value="C2.B:_Phosphomannomutase_and_P"/>
    <property type="match status" value="1"/>
</dbReference>
<gene>
    <name evidence="1" type="ORF">KTH89_21025</name>
</gene>
<accession>A0A949NGL1</accession>
<dbReference type="AlphaFoldDB" id="A0A949NGL1"/>
<sequence>MIRLVASDLDGTLLLNGSQKLNPEVFDLIRELKKAGIVFVAASGRQYPNLKRLFAPVADEIAYIAENGALVLYQDQVLSRKTIDRNLGREILTAIQERDQCEILLSGVKTCYLQPKIHDYVDHMKYVVGNNVTVVNDIMGVEEEYLKISVYEKGGVDRCESYFRERFEGRVKVVTAGHAWLDMMSLDAGKGPAMDTLLEHFRVSPGEAMAFGDNENDIEMLENVFYSYAMDNAKESVKKVCRFRTGLVEKTLRDLLDGKLPVE</sequence>
<dbReference type="NCBIfam" id="TIGR00099">
    <property type="entry name" value="Cof-subfamily"/>
    <property type="match status" value="1"/>
</dbReference>
<dbReference type="SUPFAM" id="SSF56784">
    <property type="entry name" value="HAD-like"/>
    <property type="match status" value="1"/>
</dbReference>
<evidence type="ECO:0000313" key="1">
    <source>
        <dbReference type="EMBL" id="MBU9739024.1"/>
    </source>
</evidence>
<organism evidence="1 2">
    <name type="scientific">Diplocloster agilis</name>
    <dbReference type="NCBI Taxonomy" id="2850323"/>
    <lineage>
        <taxon>Bacteria</taxon>
        <taxon>Bacillati</taxon>
        <taxon>Bacillota</taxon>
        <taxon>Clostridia</taxon>
        <taxon>Lachnospirales</taxon>
        <taxon>Lachnospiraceae</taxon>
        <taxon>Diplocloster</taxon>
    </lineage>
</organism>
<dbReference type="InterPro" id="IPR023214">
    <property type="entry name" value="HAD_sf"/>
</dbReference>